<evidence type="ECO:0000256" key="1">
    <source>
        <dbReference type="ARBA" id="ARBA00022723"/>
    </source>
</evidence>
<dbReference type="GeneTree" id="ENSGT00930000151196"/>
<dbReference type="InterPro" id="IPR051051">
    <property type="entry name" value="E3_ubiq-ligase_TRIM/RNF"/>
</dbReference>
<dbReference type="AlphaFoldDB" id="A0A3B3QEC3"/>
<evidence type="ECO:0000313" key="6">
    <source>
        <dbReference type="Proteomes" id="UP000261540"/>
    </source>
</evidence>
<dbReference type="InterPro" id="IPR001870">
    <property type="entry name" value="B30.2/SPRY"/>
</dbReference>
<feature type="domain" description="B30.2/SPRY" evidence="4">
    <location>
        <begin position="23"/>
        <end position="222"/>
    </location>
</feature>
<dbReference type="SMART" id="SM00449">
    <property type="entry name" value="SPRY"/>
    <property type="match status" value="1"/>
</dbReference>
<dbReference type="Pfam" id="PF00622">
    <property type="entry name" value="SPRY"/>
    <property type="match status" value="1"/>
</dbReference>
<evidence type="ECO:0000256" key="2">
    <source>
        <dbReference type="ARBA" id="ARBA00022771"/>
    </source>
</evidence>
<keyword evidence="1" id="KW-0479">Metal-binding</keyword>
<dbReference type="PANTHER" id="PTHR25465">
    <property type="entry name" value="B-BOX DOMAIN CONTAINING"/>
    <property type="match status" value="1"/>
</dbReference>
<dbReference type="InterPro" id="IPR003877">
    <property type="entry name" value="SPRY_dom"/>
</dbReference>
<keyword evidence="3" id="KW-0862">Zinc</keyword>
<name>A0A3B3QEC3_9TELE</name>
<dbReference type="PANTHER" id="PTHR25465:SF80">
    <property type="entry name" value="TRIPARTITE MOTIF-CONTAINING PROTEIN 16-LIKE"/>
    <property type="match status" value="1"/>
</dbReference>
<dbReference type="GO" id="GO:0008270">
    <property type="term" value="F:zinc ion binding"/>
    <property type="evidence" value="ECO:0007669"/>
    <property type="project" value="UniProtKB-KW"/>
</dbReference>
<dbReference type="InterPro" id="IPR006574">
    <property type="entry name" value="PRY"/>
</dbReference>
<dbReference type="Pfam" id="PF13765">
    <property type="entry name" value="PRY"/>
    <property type="match status" value="1"/>
</dbReference>
<reference evidence="5" key="1">
    <citation type="submission" date="2025-08" db="UniProtKB">
        <authorList>
            <consortium name="Ensembl"/>
        </authorList>
    </citation>
    <scope>IDENTIFICATION</scope>
</reference>
<organism evidence="5 6">
    <name type="scientific">Paramormyrops kingsleyae</name>
    <dbReference type="NCBI Taxonomy" id="1676925"/>
    <lineage>
        <taxon>Eukaryota</taxon>
        <taxon>Metazoa</taxon>
        <taxon>Chordata</taxon>
        <taxon>Craniata</taxon>
        <taxon>Vertebrata</taxon>
        <taxon>Euteleostomi</taxon>
        <taxon>Actinopterygii</taxon>
        <taxon>Neopterygii</taxon>
        <taxon>Teleostei</taxon>
        <taxon>Osteoglossocephala</taxon>
        <taxon>Osteoglossomorpha</taxon>
        <taxon>Osteoglossiformes</taxon>
        <taxon>Mormyridae</taxon>
        <taxon>Paramormyrops</taxon>
    </lineage>
</organism>
<evidence type="ECO:0000256" key="3">
    <source>
        <dbReference type="ARBA" id="ARBA00022833"/>
    </source>
</evidence>
<dbReference type="Ensembl" id="ENSPKIT00000028096.1">
    <property type="protein sequence ID" value="ENSPKIP00000004119.1"/>
    <property type="gene ID" value="ENSPKIG00000021356.1"/>
</dbReference>
<protein>
    <submittedName>
        <fullName evidence="5">Zgc:195001</fullName>
    </submittedName>
</protein>
<keyword evidence="2" id="KW-0863">Zinc-finger</keyword>
<reference evidence="5" key="2">
    <citation type="submission" date="2025-09" db="UniProtKB">
        <authorList>
            <consortium name="Ensembl"/>
        </authorList>
    </citation>
    <scope>IDENTIFICATION</scope>
</reference>
<sequence>MPASRKPGDAHSGAIAAAPCPIYEPNIPEPQTREELLKYWIPLSLDDRTAQKLLWISEGATKVSRMSEDACPYLDRPERYDHSPQVVCKENMWGRRAYWEVGYTGWVVVGVVYEGAPRKAQEGPCGIGENEASWGLGWAGTCYQAWHNSENVDVEAEVTPNLGLYLDQPAGVLSFYAVGRGGEGATGAARLLHRYKASFSQPLLPAFWVGGKSACWIQKKAE</sequence>
<keyword evidence="6" id="KW-1185">Reference proteome</keyword>
<evidence type="ECO:0000259" key="4">
    <source>
        <dbReference type="PROSITE" id="PS50188"/>
    </source>
</evidence>
<accession>A0A3B3QEC3</accession>
<dbReference type="Gene3D" id="2.60.120.920">
    <property type="match status" value="1"/>
</dbReference>
<dbReference type="InterPro" id="IPR003879">
    <property type="entry name" value="Butyrophylin_SPRY"/>
</dbReference>
<dbReference type="PROSITE" id="PS50188">
    <property type="entry name" value="B302_SPRY"/>
    <property type="match status" value="1"/>
</dbReference>
<dbReference type="GO" id="GO:0005737">
    <property type="term" value="C:cytoplasm"/>
    <property type="evidence" value="ECO:0007669"/>
    <property type="project" value="UniProtKB-ARBA"/>
</dbReference>
<evidence type="ECO:0000313" key="5">
    <source>
        <dbReference type="Ensembl" id="ENSPKIP00000004119.1"/>
    </source>
</evidence>
<dbReference type="Proteomes" id="UP000261540">
    <property type="component" value="Unplaced"/>
</dbReference>
<proteinExistence type="predicted"/>
<dbReference type="SUPFAM" id="SSF49899">
    <property type="entry name" value="Concanavalin A-like lectins/glucanases"/>
    <property type="match status" value="1"/>
</dbReference>
<dbReference type="InterPro" id="IPR013320">
    <property type="entry name" value="ConA-like_dom_sf"/>
</dbReference>
<dbReference type="InterPro" id="IPR043136">
    <property type="entry name" value="B30.2/SPRY_sf"/>
</dbReference>
<dbReference type="PRINTS" id="PR01407">
    <property type="entry name" value="BUTYPHLNCDUF"/>
</dbReference>